<sequence>MNLSASSKYMSLVQHLLIESVDNSFNRQRIKDVHIISLCFSCVPYKKYLTVNDSSSADCKLFDGMK</sequence>
<dbReference type="EMBL" id="KQ419281">
    <property type="protein sequence ID" value="KOF84066.1"/>
    <property type="molecule type" value="Genomic_DNA"/>
</dbReference>
<proteinExistence type="predicted"/>
<accession>A0A0L8H443</accession>
<protein>
    <submittedName>
        <fullName evidence="1">Uncharacterized protein</fullName>
    </submittedName>
</protein>
<reference evidence="1" key="1">
    <citation type="submission" date="2015-07" db="EMBL/GenBank/DDBJ databases">
        <title>MeaNS - Measles Nucleotide Surveillance Program.</title>
        <authorList>
            <person name="Tran T."/>
            <person name="Druce J."/>
        </authorList>
    </citation>
    <scope>NUCLEOTIDE SEQUENCE</scope>
    <source>
        <strain evidence="1">UCB-OBI-ISO-001</strain>
        <tissue evidence="1">Gonad</tissue>
    </source>
</reference>
<evidence type="ECO:0000313" key="1">
    <source>
        <dbReference type="EMBL" id="KOF84066.1"/>
    </source>
</evidence>
<gene>
    <name evidence="1" type="ORF">OCBIM_22022689mg</name>
</gene>
<name>A0A0L8H443_OCTBM</name>
<dbReference type="AlphaFoldDB" id="A0A0L8H443"/>
<organism evidence="1">
    <name type="scientific">Octopus bimaculoides</name>
    <name type="common">California two-spotted octopus</name>
    <dbReference type="NCBI Taxonomy" id="37653"/>
    <lineage>
        <taxon>Eukaryota</taxon>
        <taxon>Metazoa</taxon>
        <taxon>Spiralia</taxon>
        <taxon>Lophotrochozoa</taxon>
        <taxon>Mollusca</taxon>
        <taxon>Cephalopoda</taxon>
        <taxon>Coleoidea</taxon>
        <taxon>Octopodiformes</taxon>
        <taxon>Octopoda</taxon>
        <taxon>Incirrata</taxon>
        <taxon>Octopodidae</taxon>
        <taxon>Octopus</taxon>
    </lineage>
</organism>